<dbReference type="Proteomes" id="UP001355653">
    <property type="component" value="Unassembled WGS sequence"/>
</dbReference>
<dbReference type="Pfam" id="PF07690">
    <property type="entry name" value="MFS_1"/>
    <property type="match status" value="1"/>
</dbReference>
<dbReference type="InterPro" id="IPR036259">
    <property type="entry name" value="MFS_trans_sf"/>
</dbReference>
<feature type="transmembrane region" description="Helical" evidence="7">
    <location>
        <begin position="222"/>
        <end position="244"/>
    </location>
</feature>
<keyword evidence="5 7" id="KW-1133">Transmembrane helix</keyword>
<keyword evidence="4 7" id="KW-0812">Transmembrane</keyword>
<dbReference type="PANTHER" id="PTHR43124">
    <property type="entry name" value="PURINE EFFLUX PUMP PBUE"/>
    <property type="match status" value="1"/>
</dbReference>
<feature type="transmembrane region" description="Helical" evidence="7">
    <location>
        <begin position="17"/>
        <end position="39"/>
    </location>
</feature>
<dbReference type="InterPro" id="IPR011701">
    <property type="entry name" value="MFS"/>
</dbReference>
<feature type="domain" description="Major facilitator superfamily (MFS) profile" evidence="8">
    <location>
        <begin position="18"/>
        <end position="394"/>
    </location>
</feature>
<dbReference type="PROSITE" id="PS50850">
    <property type="entry name" value="MFS"/>
    <property type="match status" value="1"/>
</dbReference>
<feature type="transmembrane region" description="Helical" evidence="7">
    <location>
        <begin position="173"/>
        <end position="192"/>
    </location>
</feature>
<keyword evidence="6 7" id="KW-0472">Membrane</keyword>
<comment type="caution">
    <text evidence="9">The sequence shown here is derived from an EMBL/GenBank/DDBJ whole genome shotgun (WGS) entry which is preliminary data.</text>
</comment>
<proteinExistence type="predicted"/>
<dbReference type="SUPFAM" id="SSF103473">
    <property type="entry name" value="MFS general substrate transporter"/>
    <property type="match status" value="1"/>
</dbReference>
<evidence type="ECO:0000313" key="10">
    <source>
        <dbReference type="Proteomes" id="UP001355653"/>
    </source>
</evidence>
<evidence type="ECO:0000256" key="4">
    <source>
        <dbReference type="ARBA" id="ARBA00022692"/>
    </source>
</evidence>
<name>A0ABU6DBG9_9BACL</name>
<evidence type="ECO:0000256" key="7">
    <source>
        <dbReference type="SAM" id="Phobius"/>
    </source>
</evidence>
<feature type="transmembrane region" description="Helical" evidence="7">
    <location>
        <begin position="350"/>
        <end position="367"/>
    </location>
</feature>
<dbReference type="PANTHER" id="PTHR43124:SF3">
    <property type="entry name" value="CHLORAMPHENICOL EFFLUX PUMP RV0191"/>
    <property type="match status" value="1"/>
</dbReference>
<keyword evidence="10" id="KW-1185">Reference proteome</keyword>
<protein>
    <submittedName>
        <fullName evidence="9">MFS transporter</fullName>
    </submittedName>
</protein>
<sequence>MTIGIPKKGLSVMNRKFVVYLVAFAAFLGPFTQTIYTPVLPEVASQLHSTAFVVNLTISVFTLFLAMMQVIYGPLTDLKGRRKVMLFGITLYVIASVGCFFSDTIVLLLVFRALQAIGIAAGSVVAVTVISDLFEGRERGQAMGTFQMLVSLGPVLGPVIGGFLSGLFNFHSVFLALAATGMLVLVFNYLYLKETKPDNIEGGRFQLRDFAGILQNRIGSSIIYLGFIQYYAFYYFLVFLPNILTERYGLSAEQKGLVFLPMSLGIVVGSYLGGKIQTRIEGEKLLVLTTYLNAISILFFLIFYAISLPWLLVGIILFGLFLGLSLPVQTTLLTGAFTKNRATAVGAYNLFRYMGMALSPIVGSLFYRIGGYYLLYGFIVVAFLAYAFLLSRRLLGAQVTSSPSFEKG</sequence>
<dbReference type="InterPro" id="IPR020846">
    <property type="entry name" value="MFS_dom"/>
</dbReference>
<evidence type="ECO:0000256" key="3">
    <source>
        <dbReference type="ARBA" id="ARBA00022475"/>
    </source>
</evidence>
<feature type="transmembrane region" description="Helical" evidence="7">
    <location>
        <begin position="373"/>
        <end position="391"/>
    </location>
</feature>
<reference evidence="9 10" key="1">
    <citation type="submission" date="2023-03" db="EMBL/GenBank/DDBJ databases">
        <title>Bacillus Genome Sequencing.</title>
        <authorList>
            <person name="Dunlap C."/>
        </authorList>
    </citation>
    <scope>NUCLEOTIDE SEQUENCE [LARGE SCALE GENOMIC DNA]</scope>
    <source>
        <strain evidence="9 10">NRS-1351</strain>
    </source>
</reference>
<gene>
    <name evidence="9" type="ORF">P5G65_10050</name>
</gene>
<evidence type="ECO:0000256" key="2">
    <source>
        <dbReference type="ARBA" id="ARBA00022448"/>
    </source>
</evidence>
<dbReference type="CDD" id="cd17474">
    <property type="entry name" value="MFS_YfmO_like"/>
    <property type="match status" value="1"/>
</dbReference>
<evidence type="ECO:0000313" key="9">
    <source>
        <dbReference type="EMBL" id="MEB4794237.1"/>
    </source>
</evidence>
<feature type="transmembrane region" description="Helical" evidence="7">
    <location>
        <begin position="312"/>
        <end position="338"/>
    </location>
</feature>
<dbReference type="InterPro" id="IPR050189">
    <property type="entry name" value="MFS_Efflux_Transporters"/>
</dbReference>
<evidence type="ECO:0000256" key="6">
    <source>
        <dbReference type="ARBA" id="ARBA00023136"/>
    </source>
</evidence>
<evidence type="ECO:0000256" key="1">
    <source>
        <dbReference type="ARBA" id="ARBA00004651"/>
    </source>
</evidence>
<feature type="transmembrane region" description="Helical" evidence="7">
    <location>
        <begin position="51"/>
        <end position="72"/>
    </location>
</feature>
<feature type="transmembrane region" description="Helical" evidence="7">
    <location>
        <begin position="146"/>
        <end position="167"/>
    </location>
</feature>
<dbReference type="PRINTS" id="PR01035">
    <property type="entry name" value="TCRTETA"/>
</dbReference>
<organism evidence="9 10">
    <name type="scientific">Paenibacillus chondroitinus</name>
    <dbReference type="NCBI Taxonomy" id="59842"/>
    <lineage>
        <taxon>Bacteria</taxon>
        <taxon>Bacillati</taxon>
        <taxon>Bacillota</taxon>
        <taxon>Bacilli</taxon>
        <taxon>Bacillales</taxon>
        <taxon>Paenibacillaceae</taxon>
        <taxon>Paenibacillus</taxon>
    </lineage>
</organism>
<feature type="transmembrane region" description="Helical" evidence="7">
    <location>
        <begin position="256"/>
        <end position="273"/>
    </location>
</feature>
<feature type="transmembrane region" description="Helical" evidence="7">
    <location>
        <begin position="285"/>
        <end position="306"/>
    </location>
</feature>
<dbReference type="InterPro" id="IPR001958">
    <property type="entry name" value="Tet-R_TetA/multi-R_MdtG-like"/>
</dbReference>
<evidence type="ECO:0000256" key="5">
    <source>
        <dbReference type="ARBA" id="ARBA00022989"/>
    </source>
</evidence>
<feature type="transmembrane region" description="Helical" evidence="7">
    <location>
        <begin position="84"/>
        <end position="110"/>
    </location>
</feature>
<comment type="subcellular location">
    <subcellularLocation>
        <location evidence="1">Cell membrane</location>
        <topology evidence="1">Multi-pass membrane protein</topology>
    </subcellularLocation>
</comment>
<dbReference type="EMBL" id="JAROBY010000016">
    <property type="protein sequence ID" value="MEB4794237.1"/>
    <property type="molecule type" value="Genomic_DNA"/>
</dbReference>
<keyword evidence="2" id="KW-0813">Transport</keyword>
<evidence type="ECO:0000259" key="8">
    <source>
        <dbReference type="PROSITE" id="PS50850"/>
    </source>
</evidence>
<feature type="transmembrane region" description="Helical" evidence="7">
    <location>
        <begin position="116"/>
        <end position="134"/>
    </location>
</feature>
<keyword evidence="3" id="KW-1003">Cell membrane</keyword>
<dbReference type="Gene3D" id="1.20.1720.10">
    <property type="entry name" value="Multidrug resistance protein D"/>
    <property type="match status" value="1"/>
</dbReference>
<accession>A0ABU6DBG9</accession>